<protein>
    <recommendedName>
        <fullName evidence="4">IrrE N-terminal-like domain-containing protein</fullName>
    </recommendedName>
</protein>
<dbReference type="PROSITE" id="PS51257">
    <property type="entry name" value="PROKAR_LIPOPROTEIN"/>
    <property type="match status" value="1"/>
</dbReference>
<gene>
    <name evidence="2" type="ORF">D3875_06500</name>
</gene>
<sequence length="165" mass="17813">MRLSVVPLVLCSFLASCAPRVLGAPGWEIDALSTKASVKLVNAAEFGFCKDSLVGCSVPMGQGCVIMLDKTYFLNGTDRQKVLLLAHEFGHCLDGSKLLYSHNRFGDAGKIYGQYYAPASEGFAEAYARAYLEKCGTNLAPLGWGKGEKCELPDPKQVTAQNLLK</sequence>
<proteinExistence type="predicted"/>
<organism evidence="2 3">
    <name type="scientific">Deinococcus cavernae</name>
    <dbReference type="NCBI Taxonomy" id="2320857"/>
    <lineage>
        <taxon>Bacteria</taxon>
        <taxon>Thermotogati</taxon>
        <taxon>Deinococcota</taxon>
        <taxon>Deinococci</taxon>
        <taxon>Deinococcales</taxon>
        <taxon>Deinococcaceae</taxon>
        <taxon>Deinococcus</taxon>
    </lineage>
</organism>
<dbReference type="RefSeq" id="WP_119762284.1">
    <property type="nucleotide sequence ID" value="NZ_QYUJ01000014.1"/>
</dbReference>
<name>A0A418V585_9DEIO</name>
<dbReference type="Proteomes" id="UP000286287">
    <property type="component" value="Unassembled WGS sequence"/>
</dbReference>
<comment type="caution">
    <text evidence="2">The sequence shown here is derived from an EMBL/GenBank/DDBJ whole genome shotgun (WGS) entry which is preliminary data.</text>
</comment>
<evidence type="ECO:0000313" key="2">
    <source>
        <dbReference type="EMBL" id="RJF71273.1"/>
    </source>
</evidence>
<reference evidence="2 3" key="1">
    <citation type="submission" date="2018-09" db="EMBL/GenBank/DDBJ databases">
        <authorList>
            <person name="Zhu H."/>
        </authorList>
    </citation>
    <scope>NUCLEOTIDE SEQUENCE [LARGE SCALE GENOMIC DNA]</scope>
    <source>
        <strain evidence="2 3">K2S05-167</strain>
    </source>
</reference>
<evidence type="ECO:0000256" key="1">
    <source>
        <dbReference type="SAM" id="SignalP"/>
    </source>
</evidence>
<accession>A0A418V585</accession>
<feature type="signal peptide" evidence="1">
    <location>
        <begin position="1"/>
        <end position="23"/>
    </location>
</feature>
<dbReference type="EMBL" id="QYUJ01000014">
    <property type="protein sequence ID" value="RJF71273.1"/>
    <property type="molecule type" value="Genomic_DNA"/>
</dbReference>
<feature type="chain" id="PRO_5019465308" description="IrrE N-terminal-like domain-containing protein" evidence="1">
    <location>
        <begin position="24"/>
        <end position="165"/>
    </location>
</feature>
<keyword evidence="1" id="KW-0732">Signal</keyword>
<dbReference type="OrthoDB" id="70193at2"/>
<dbReference type="AlphaFoldDB" id="A0A418V585"/>
<evidence type="ECO:0008006" key="4">
    <source>
        <dbReference type="Google" id="ProtNLM"/>
    </source>
</evidence>
<keyword evidence="3" id="KW-1185">Reference proteome</keyword>
<evidence type="ECO:0000313" key="3">
    <source>
        <dbReference type="Proteomes" id="UP000286287"/>
    </source>
</evidence>